<dbReference type="RefSeq" id="WP_408084091.1">
    <property type="nucleotide sequence ID" value="NZ_JBELPZ010000003.1"/>
</dbReference>
<gene>
    <name evidence="2" type="ORF">ABS766_05360</name>
</gene>
<dbReference type="EMBL" id="JBELPZ010000003">
    <property type="protein sequence ID" value="MFL9843843.1"/>
    <property type="molecule type" value="Genomic_DNA"/>
</dbReference>
<keyword evidence="1" id="KW-1133">Transmembrane helix</keyword>
<comment type="caution">
    <text evidence="2">The sequence shown here is derived from an EMBL/GenBank/DDBJ whole genome shotgun (WGS) entry which is preliminary data.</text>
</comment>
<name>A0ABW8YXN7_9FLAO</name>
<evidence type="ECO:0000313" key="2">
    <source>
        <dbReference type="EMBL" id="MFL9843843.1"/>
    </source>
</evidence>
<keyword evidence="1" id="KW-0812">Transmembrane</keyword>
<dbReference type="Proteomes" id="UP001629156">
    <property type="component" value="Unassembled WGS sequence"/>
</dbReference>
<keyword evidence="3" id="KW-1185">Reference proteome</keyword>
<proteinExistence type="predicted"/>
<evidence type="ECO:0000313" key="3">
    <source>
        <dbReference type="Proteomes" id="UP001629156"/>
    </source>
</evidence>
<accession>A0ABW8YXN7</accession>
<organism evidence="2 3">
    <name type="scientific">Flavobacterium rhizosphaerae</name>
    <dbReference type="NCBI Taxonomy" id="3163298"/>
    <lineage>
        <taxon>Bacteria</taxon>
        <taxon>Pseudomonadati</taxon>
        <taxon>Bacteroidota</taxon>
        <taxon>Flavobacteriia</taxon>
        <taxon>Flavobacteriales</taxon>
        <taxon>Flavobacteriaceae</taxon>
        <taxon>Flavobacterium</taxon>
    </lineage>
</organism>
<keyword evidence="1" id="KW-0472">Membrane</keyword>
<feature type="transmembrane region" description="Helical" evidence="1">
    <location>
        <begin position="7"/>
        <end position="27"/>
    </location>
</feature>
<evidence type="ECO:0000256" key="1">
    <source>
        <dbReference type="SAM" id="Phobius"/>
    </source>
</evidence>
<feature type="transmembrane region" description="Helical" evidence="1">
    <location>
        <begin position="33"/>
        <end position="52"/>
    </location>
</feature>
<reference evidence="2 3" key="1">
    <citation type="submission" date="2024-06" db="EMBL/GenBank/DDBJ databases">
        <authorList>
            <person name="Kaempfer P."/>
            <person name="Viver T."/>
        </authorList>
    </citation>
    <scope>NUCLEOTIDE SEQUENCE [LARGE SCALE GENOMIC DNA]</scope>
    <source>
        <strain evidence="2 3">ST-119</strain>
    </source>
</reference>
<sequence length="60" mass="6694">MKRTVRLLLVIFFSYAICISIAVAVKYFFKSNIFSSMILGATIGLAIAYSLTTKKQNNNV</sequence>
<protein>
    <submittedName>
        <fullName evidence="2">Uncharacterized protein</fullName>
    </submittedName>
</protein>